<gene>
    <name evidence="2" type="ORF">Acr_20g0007300</name>
</gene>
<dbReference type="Proteomes" id="UP000585474">
    <property type="component" value="Unassembled WGS sequence"/>
</dbReference>
<name>A0A7J0GDV3_9ERIC</name>
<accession>A0A7J0GDV3</accession>
<evidence type="ECO:0000313" key="2">
    <source>
        <dbReference type="EMBL" id="GFZ08922.1"/>
    </source>
</evidence>
<keyword evidence="3" id="KW-1185">Reference proteome</keyword>
<feature type="region of interest" description="Disordered" evidence="1">
    <location>
        <begin position="192"/>
        <end position="214"/>
    </location>
</feature>
<dbReference type="EMBL" id="BJWL01000020">
    <property type="protein sequence ID" value="GFZ08922.1"/>
    <property type="molecule type" value="Genomic_DNA"/>
</dbReference>
<reference evidence="2 3" key="1">
    <citation type="submission" date="2019-07" db="EMBL/GenBank/DDBJ databases">
        <title>De Novo Assembly of kiwifruit Actinidia rufa.</title>
        <authorList>
            <person name="Sugita-Konishi S."/>
            <person name="Sato K."/>
            <person name="Mori E."/>
            <person name="Abe Y."/>
            <person name="Kisaki G."/>
            <person name="Hamano K."/>
            <person name="Suezawa K."/>
            <person name="Otani M."/>
            <person name="Fukuda T."/>
            <person name="Manabe T."/>
            <person name="Gomi K."/>
            <person name="Tabuchi M."/>
            <person name="Akimitsu K."/>
            <person name="Kataoka I."/>
        </authorList>
    </citation>
    <scope>NUCLEOTIDE SEQUENCE [LARGE SCALE GENOMIC DNA]</scope>
    <source>
        <strain evidence="3">cv. Fuchu</strain>
    </source>
</reference>
<evidence type="ECO:0000313" key="3">
    <source>
        <dbReference type="Proteomes" id="UP000585474"/>
    </source>
</evidence>
<protein>
    <submittedName>
        <fullName evidence="2">Uncharacterized protein</fullName>
    </submittedName>
</protein>
<dbReference type="AlphaFoldDB" id="A0A7J0GDV3"/>
<sequence length="243" mass="26895">MCLLSLQIVYYSLDQLNEFVTKWPRKSKSVDTWYKKCRHLKIVCNDSRLGRQVLTPVKGSVDTREQQLNSLKTDDQVSTPGKRCNVLPALTEVKQQRFDQILGVLEQGQFYPIKDVLHSKFFLRSFALNSKKMVFNGGDNVDEKLAGDAAHVGGDEAVSKKIDMKKLAQMAKGKGEPKSITSAAKGMVINAKKKGPMPPFEDKKKRPTAKALARSKVTSSWVTSKVAAPATTVLREGTSAPRG</sequence>
<comment type="caution">
    <text evidence="2">The sequence shown here is derived from an EMBL/GenBank/DDBJ whole genome shotgun (WGS) entry which is preliminary data.</text>
</comment>
<organism evidence="2 3">
    <name type="scientific">Actinidia rufa</name>
    <dbReference type="NCBI Taxonomy" id="165716"/>
    <lineage>
        <taxon>Eukaryota</taxon>
        <taxon>Viridiplantae</taxon>
        <taxon>Streptophyta</taxon>
        <taxon>Embryophyta</taxon>
        <taxon>Tracheophyta</taxon>
        <taxon>Spermatophyta</taxon>
        <taxon>Magnoliopsida</taxon>
        <taxon>eudicotyledons</taxon>
        <taxon>Gunneridae</taxon>
        <taxon>Pentapetalae</taxon>
        <taxon>asterids</taxon>
        <taxon>Ericales</taxon>
        <taxon>Actinidiaceae</taxon>
        <taxon>Actinidia</taxon>
    </lineage>
</organism>
<evidence type="ECO:0000256" key="1">
    <source>
        <dbReference type="SAM" id="MobiDB-lite"/>
    </source>
</evidence>
<proteinExistence type="predicted"/>